<dbReference type="AlphaFoldDB" id="D5BN41"/>
<name>D5BN41_PUNMI</name>
<dbReference type="EC" id="1.3.1.20" evidence="5"/>
<protein>
    <submittedName>
        <fullName evidence="5">NAD binding oxidoreductase</fullName>
        <ecNumber evidence="5">1.1.1.179</ecNumber>
        <ecNumber evidence="5">1.3.1.20</ecNumber>
    </submittedName>
</protein>
<feature type="domain" description="GFO/IDH/MocA-like oxidoreductase" evidence="4">
    <location>
        <begin position="128"/>
        <end position="238"/>
    </location>
</feature>
<reference evidence="5 6" key="1">
    <citation type="journal article" date="2010" name="J. Bacteriol.">
        <title>Complete genome sequence of "Candidatus Puniceispirillum marinum" IMCC1322, a representative of the SAR116 clade in the Alphaproteobacteria.</title>
        <authorList>
            <person name="Oh H.M."/>
            <person name="Kwon K.K."/>
            <person name="Kang I."/>
            <person name="Kang S.G."/>
            <person name="Lee J.H."/>
            <person name="Kim S.J."/>
            <person name="Cho J.C."/>
        </authorList>
    </citation>
    <scope>NUCLEOTIDE SEQUENCE [LARGE SCALE GENOMIC DNA]</scope>
    <source>
        <strain evidence="5 6">IMCC1322</strain>
    </source>
</reference>
<organism evidence="5 6">
    <name type="scientific">Puniceispirillum marinum (strain IMCC1322)</name>
    <dbReference type="NCBI Taxonomy" id="488538"/>
    <lineage>
        <taxon>Bacteria</taxon>
        <taxon>Pseudomonadati</taxon>
        <taxon>Pseudomonadota</taxon>
        <taxon>Alphaproteobacteria</taxon>
        <taxon>Candidatus Puniceispirillales</taxon>
        <taxon>Candidatus Puniceispirillaceae</taxon>
        <taxon>Candidatus Puniceispirillum</taxon>
    </lineage>
</organism>
<feature type="domain" description="Gfo/Idh/MocA-like oxidoreductase N-terminal" evidence="3">
    <location>
        <begin position="2"/>
        <end position="117"/>
    </location>
</feature>
<dbReference type="GO" id="GO:0000166">
    <property type="term" value="F:nucleotide binding"/>
    <property type="evidence" value="ECO:0007669"/>
    <property type="project" value="InterPro"/>
</dbReference>
<dbReference type="Proteomes" id="UP000007460">
    <property type="component" value="Chromosome"/>
</dbReference>
<sequence length="312" mass="34223">MKFGILGDAKISREKLIPAIQTAGHEIVQIGRRNPDMPSDNPLYNGMIQSSYEDVLANPDIEAVYIPLPNHLHVPWTIRAIEAGKHVLCEKPIALNETELDQLEAASRASDVYVYEGFMIRHHPQWAWITDVDIGTPHAIQTHFCYPPRPAQDVRNVADFGGGPIYDIGCYAIMAGVLLFGGAPEHISCHVEMDGDRGIEKLASGMLIWPEGRHLTFTVSSSSALSQMVHVIGSDGWARLNIPFNPQGATTAQWGQNVLGDDAERMSFPACDQYALMVADFVACAKAGAKPDFTHSRATTKTIDALLSARHR</sequence>
<dbReference type="OrthoDB" id="9792935at2"/>
<proteinExistence type="inferred from homology"/>
<evidence type="ECO:0000259" key="3">
    <source>
        <dbReference type="Pfam" id="PF01408"/>
    </source>
</evidence>
<dbReference type="InterPro" id="IPR050984">
    <property type="entry name" value="Gfo/Idh/MocA_domain"/>
</dbReference>
<dbReference type="KEGG" id="apb:SAR116_1991"/>
<accession>D5BN41</accession>
<dbReference type="HOGENOM" id="CLU_023194_5_0_5"/>
<dbReference type="PANTHER" id="PTHR22604">
    <property type="entry name" value="OXIDOREDUCTASES"/>
    <property type="match status" value="1"/>
</dbReference>
<evidence type="ECO:0000259" key="4">
    <source>
        <dbReference type="Pfam" id="PF22725"/>
    </source>
</evidence>
<evidence type="ECO:0000256" key="2">
    <source>
        <dbReference type="ARBA" id="ARBA00023002"/>
    </source>
</evidence>
<gene>
    <name evidence="5" type="ordered locus">SAR116_1991</name>
</gene>
<dbReference type="InterPro" id="IPR055170">
    <property type="entry name" value="GFO_IDH_MocA-like_dom"/>
</dbReference>
<dbReference type="EC" id="1.1.1.179" evidence="5"/>
<dbReference type="SUPFAM" id="SSF51735">
    <property type="entry name" value="NAD(P)-binding Rossmann-fold domains"/>
    <property type="match status" value="1"/>
</dbReference>
<dbReference type="STRING" id="488538.SAR116_1991"/>
<evidence type="ECO:0000256" key="1">
    <source>
        <dbReference type="ARBA" id="ARBA00010928"/>
    </source>
</evidence>
<dbReference type="Gene3D" id="3.30.360.10">
    <property type="entry name" value="Dihydrodipicolinate Reductase, domain 2"/>
    <property type="match status" value="1"/>
</dbReference>
<comment type="similarity">
    <text evidence="1">Belongs to the Gfo/Idh/MocA family.</text>
</comment>
<dbReference type="InterPro" id="IPR000683">
    <property type="entry name" value="Gfo/Idh/MocA-like_OxRdtase_N"/>
</dbReference>
<dbReference type="SUPFAM" id="SSF55347">
    <property type="entry name" value="Glyceraldehyde-3-phosphate dehydrogenase-like, C-terminal domain"/>
    <property type="match status" value="1"/>
</dbReference>
<dbReference type="PANTHER" id="PTHR22604:SF105">
    <property type="entry name" value="TRANS-1,2-DIHYDROBENZENE-1,2-DIOL DEHYDROGENASE"/>
    <property type="match status" value="1"/>
</dbReference>
<dbReference type="GO" id="GO:0047837">
    <property type="term" value="F:D-xylose 1-dehydrogenase (NADP+) activity"/>
    <property type="evidence" value="ECO:0007669"/>
    <property type="project" value="UniProtKB-EC"/>
</dbReference>
<keyword evidence="6" id="KW-1185">Reference proteome</keyword>
<dbReference type="GO" id="GO:0047115">
    <property type="term" value="F:trans-1,2-dihydrobenzene-1,2-diol dehydrogenase activity"/>
    <property type="evidence" value="ECO:0007669"/>
    <property type="project" value="UniProtKB-EC"/>
</dbReference>
<dbReference type="Gene3D" id="3.40.50.720">
    <property type="entry name" value="NAD(P)-binding Rossmann-like Domain"/>
    <property type="match status" value="1"/>
</dbReference>
<dbReference type="InterPro" id="IPR036291">
    <property type="entry name" value="NAD(P)-bd_dom_sf"/>
</dbReference>
<keyword evidence="2 5" id="KW-0560">Oxidoreductase</keyword>
<dbReference type="Pfam" id="PF01408">
    <property type="entry name" value="GFO_IDH_MocA"/>
    <property type="match status" value="1"/>
</dbReference>
<dbReference type="eggNOG" id="COG0673">
    <property type="taxonomic scope" value="Bacteria"/>
</dbReference>
<evidence type="ECO:0000313" key="5">
    <source>
        <dbReference type="EMBL" id="ADE40234.1"/>
    </source>
</evidence>
<dbReference type="Pfam" id="PF22725">
    <property type="entry name" value="GFO_IDH_MocA_C3"/>
    <property type="match status" value="1"/>
</dbReference>
<evidence type="ECO:0000313" key="6">
    <source>
        <dbReference type="Proteomes" id="UP000007460"/>
    </source>
</evidence>
<dbReference type="EMBL" id="CP001751">
    <property type="protein sequence ID" value="ADE40234.1"/>
    <property type="molecule type" value="Genomic_DNA"/>
</dbReference>